<protein>
    <submittedName>
        <fullName evidence="7">DNA-3-methyladenine glycosylase III</fullName>
    </submittedName>
</protein>
<evidence type="ECO:0000313" key="8">
    <source>
        <dbReference type="Proteomes" id="UP000252707"/>
    </source>
</evidence>
<dbReference type="CDD" id="cd00056">
    <property type="entry name" value="ENDO3c"/>
    <property type="match status" value="1"/>
</dbReference>
<dbReference type="GO" id="GO:0006284">
    <property type="term" value="P:base-excision repair"/>
    <property type="evidence" value="ECO:0007669"/>
    <property type="project" value="InterPro"/>
</dbReference>
<dbReference type="AlphaFoldDB" id="A0A369BVP0"/>
<dbReference type="OrthoDB" id="9802365at2"/>
<dbReference type="RefSeq" id="WP_114281111.1">
    <property type="nucleotide sequence ID" value="NZ_QPJY01000015.1"/>
</dbReference>
<dbReference type="Gene3D" id="1.10.1670.10">
    <property type="entry name" value="Helix-hairpin-Helix base-excision DNA repair enzymes (C-terminal)"/>
    <property type="match status" value="1"/>
</dbReference>
<keyword evidence="1" id="KW-0004">4Fe-4S</keyword>
<gene>
    <name evidence="7" type="ORF">DFQ59_1157</name>
</gene>
<dbReference type="PIRSF" id="PIRSF001435">
    <property type="entry name" value="Nth"/>
    <property type="match status" value="1"/>
</dbReference>
<reference evidence="7 8" key="1">
    <citation type="submission" date="2018-07" db="EMBL/GenBank/DDBJ databases">
        <title>Genomic Encyclopedia of Type Strains, Phase IV (KMG-IV): sequencing the most valuable type-strain genomes for metagenomic binning, comparative biology and taxonomic classification.</title>
        <authorList>
            <person name="Goeker M."/>
        </authorList>
    </citation>
    <scope>NUCLEOTIDE SEQUENCE [LARGE SCALE GENOMIC DNA]</scope>
    <source>
        <strain evidence="7 8">DSM 26407</strain>
    </source>
</reference>
<evidence type="ECO:0000256" key="1">
    <source>
        <dbReference type="ARBA" id="ARBA00022485"/>
    </source>
</evidence>
<organism evidence="7 8">
    <name type="scientific">Thioalbus denitrificans</name>
    <dbReference type="NCBI Taxonomy" id="547122"/>
    <lineage>
        <taxon>Bacteria</taxon>
        <taxon>Pseudomonadati</taxon>
        <taxon>Pseudomonadota</taxon>
        <taxon>Gammaproteobacteria</taxon>
        <taxon>Chromatiales</taxon>
        <taxon>Ectothiorhodospiraceae</taxon>
        <taxon>Thioalbus</taxon>
    </lineage>
</organism>
<dbReference type="InterPro" id="IPR003265">
    <property type="entry name" value="HhH-GPD_domain"/>
</dbReference>
<keyword evidence="4" id="KW-0411">Iron-sulfur</keyword>
<dbReference type="GO" id="GO:0003824">
    <property type="term" value="F:catalytic activity"/>
    <property type="evidence" value="ECO:0007669"/>
    <property type="project" value="InterPro"/>
</dbReference>
<dbReference type="Proteomes" id="UP000252707">
    <property type="component" value="Unassembled WGS sequence"/>
</dbReference>
<sequence length="254" mass="26833">MCGGAEPGAGPVPPGASPSTAPTLGELYDRLLAAYGPQHWWPGDGPFEVLVGAVLTQNTAWRNVERALEGLRAAGALNPGAIAAASPDRLAAWIRSAGTHNVKAARLQGLCRWFLDSGGFTALARLPLPQLREALLSVRGVGPETADDILLYAFGQPVFVIDAYTRRILGRLGLARGDEGYEPLRRSMESGLPADPGLLGEYHALLVAHAKAVCRPRPLCGECCLRLRCPTGASVGEGGTPAKAQGSRRKRRTE</sequence>
<comment type="caution">
    <text evidence="7">The sequence shown here is derived from an EMBL/GenBank/DDBJ whole genome shotgun (WGS) entry which is preliminary data.</text>
</comment>
<dbReference type="SMART" id="SM00478">
    <property type="entry name" value="ENDO3c"/>
    <property type="match status" value="1"/>
</dbReference>
<dbReference type="PANTHER" id="PTHR10359">
    <property type="entry name" value="A/G-SPECIFIC ADENINE GLYCOSYLASE/ENDONUCLEASE III"/>
    <property type="match status" value="1"/>
</dbReference>
<keyword evidence="8" id="KW-1185">Reference proteome</keyword>
<feature type="region of interest" description="Disordered" evidence="5">
    <location>
        <begin position="1"/>
        <end position="20"/>
    </location>
</feature>
<feature type="domain" description="HhH-GPD" evidence="6">
    <location>
        <begin position="55"/>
        <end position="212"/>
    </location>
</feature>
<evidence type="ECO:0000256" key="2">
    <source>
        <dbReference type="ARBA" id="ARBA00022723"/>
    </source>
</evidence>
<evidence type="ECO:0000256" key="3">
    <source>
        <dbReference type="ARBA" id="ARBA00023004"/>
    </source>
</evidence>
<dbReference type="SUPFAM" id="SSF48150">
    <property type="entry name" value="DNA-glycosylase"/>
    <property type="match status" value="1"/>
</dbReference>
<name>A0A369BVP0_9GAMM</name>
<dbReference type="GO" id="GO:0046872">
    <property type="term" value="F:metal ion binding"/>
    <property type="evidence" value="ECO:0007669"/>
    <property type="project" value="UniProtKB-KW"/>
</dbReference>
<keyword evidence="3" id="KW-0408">Iron</keyword>
<evidence type="ECO:0000256" key="4">
    <source>
        <dbReference type="ARBA" id="ARBA00023014"/>
    </source>
</evidence>
<evidence type="ECO:0000259" key="6">
    <source>
        <dbReference type="SMART" id="SM00478"/>
    </source>
</evidence>
<proteinExistence type="predicted"/>
<evidence type="ECO:0000256" key="5">
    <source>
        <dbReference type="SAM" id="MobiDB-lite"/>
    </source>
</evidence>
<dbReference type="Gene3D" id="1.10.340.30">
    <property type="entry name" value="Hypothetical protein, domain 2"/>
    <property type="match status" value="1"/>
</dbReference>
<feature type="region of interest" description="Disordered" evidence="5">
    <location>
        <begin position="235"/>
        <end position="254"/>
    </location>
</feature>
<accession>A0A369BVP0</accession>
<dbReference type="InterPro" id="IPR023170">
    <property type="entry name" value="HhH_base_excis_C"/>
</dbReference>
<dbReference type="GO" id="GO:0051539">
    <property type="term" value="F:4 iron, 4 sulfur cluster binding"/>
    <property type="evidence" value="ECO:0007669"/>
    <property type="project" value="UniProtKB-KW"/>
</dbReference>
<dbReference type="EMBL" id="QPJY01000015">
    <property type="protein sequence ID" value="RCX24788.1"/>
    <property type="molecule type" value="Genomic_DNA"/>
</dbReference>
<keyword evidence="2" id="KW-0479">Metal-binding</keyword>
<evidence type="ECO:0000313" key="7">
    <source>
        <dbReference type="EMBL" id="RCX24788.1"/>
    </source>
</evidence>
<dbReference type="PANTHER" id="PTHR10359:SF19">
    <property type="entry name" value="DNA REPAIR GLYCOSYLASE MJ1434-RELATED"/>
    <property type="match status" value="1"/>
</dbReference>
<dbReference type="Pfam" id="PF00730">
    <property type="entry name" value="HhH-GPD"/>
    <property type="match status" value="1"/>
</dbReference>
<dbReference type="InterPro" id="IPR011257">
    <property type="entry name" value="DNA_glycosylase"/>
</dbReference>